<evidence type="ECO:0000313" key="2">
    <source>
        <dbReference type="EMBL" id="OOQ62096.1"/>
    </source>
</evidence>
<dbReference type="RefSeq" id="WP_078346291.1">
    <property type="nucleotide sequence ID" value="NZ_MBTF01000001.1"/>
</dbReference>
<gene>
    <name evidence="2" type="ORF">BC343_03335</name>
</gene>
<protein>
    <recommendedName>
        <fullName evidence="1">AB hydrolase-1 domain-containing protein</fullName>
    </recommendedName>
</protein>
<dbReference type="InterPro" id="IPR029058">
    <property type="entry name" value="AB_hydrolase_fold"/>
</dbReference>
<keyword evidence="3" id="KW-1185">Reference proteome</keyword>
<dbReference type="STRING" id="1792845.BC343_03335"/>
<name>A0A1S9PMA1_9SPHI</name>
<proteinExistence type="predicted"/>
<dbReference type="Pfam" id="PF12697">
    <property type="entry name" value="Abhydrolase_6"/>
    <property type="match status" value="1"/>
</dbReference>
<sequence>MTKVFLLPGLGADSRIYKKIKLPENYECTKVEWVLPDAEDTLTTYAQKLIKQYNIQDGAIAIGNSLGGMLSVEIAKQVKLQKVILISSIKTADEAPWYFSVFQKVPVYKPIPADIMTKVGFMARPFFGAMEPDDLADFQSMLANSSPVFLKWAMHAVLYFNNTEPIANLYHIIGDKDTVFPWKNIKNPTAIIKGGTHIMIYDRADEVNALLADILQKP</sequence>
<feature type="domain" description="AB hydrolase-1" evidence="1">
    <location>
        <begin position="34"/>
        <end position="209"/>
    </location>
</feature>
<dbReference type="InterPro" id="IPR000073">
    <property type="entry name" value="AB_hydrolase_1"/>
</dbReference>
<dbReference type="AlphaFoldDB" id="A0A1S9PMA1"/>
<evidence type="ECO:0000313" key="3">
    <source>
        <dbReference type="Proteomes" id="UP000189739"/>
    </source>
</evidence>
<dbReference type="OrthoDB" id="659408at2"/>
<accession>A0A1S9PMA1</accession>
<evidence type="ECO:0000259" key="1">
    <source>
        <dbReference type="Pfam" id="PF12697"/>
    </source>
</evidence>
<dbReference type="Proteomes" id="UP000189739">
    <property type="component" value="Unassembled WGS sequence"/>
</dbReference>
<dbReference type="EMBL" id="MBTF01000001">
    <property type="protein sequence ID" value="OOQ62096.1"/>
    <property type="molecule type" value="Genomic_DNA"/>
</dbReference>
<organism evidence="2 3">
    <name type="scientific">Mucilaginibacter pedocola</name>
    <dbReference type="NCBI Taxonomy" id="1792845"/>
    <lineage>
        <taxon>Bacteria</taxon>
        <taxon>Pseudomonadati</taxon>
        <taxon>Bacteroidota</taxon>
        <taxon>Sphingobacteriia</taxon>
        <taxon>Sphingobacteriales</taxon>
        <taxon>Sphingobacteriaceae</taxon>
        <taxon>Mucilaginibacter</taxon>
    </lineage>
</organism>
<dbReference type="SUPFAM" id="SSF53474">
    <property type="entry name" value="alpha/beta-Hydrolases"/>
    <property type="match status" value="1"/>
</dbReference>
<comment type="caution">
    <text evidence="2">The sequence shown here is derived from an EMBL/GenBank/DDBJ whole genome shotgun (WGS) entry which is preliminary data.</text>
</comment>
<reference evidence="2 3" key="1">
    <citation type="submission" date="2016-07" db="EMBL/GenBank/DDBJ databases">
        <title>Genomic analysis of zinc-resistant bacterium Mucilaginibacter pedocola TBZ30.</title>
        <authorList>
            <person name="Huang J."/>
            <person name="Tang J."/>
        </authorList>
    </citation>
    <scope>NUCLEOTIDE SEQUENCE [LARGE SCALE GENOMIC DNA]</scope>
    <source>
        <strain evidence="2 3">TBZ30</strain>
    </source>
</reference>
<dbReference type="Gene3D" id="3.40.50.1820">
    <property type="entry name" value="alpha/beta hydrolase"/>
    <property type="match status" value="1"/>
</dbReference>